<evidence type="ECO:0000256" key="1">
    <source>
        <dbReference type="PROSITE-ProRule" id="PRU00042"/>
    </source>
</evidence>
<name>G7YMJ1_CLOSI</name>
<evidence type="ECO:0000259" key="2">
    <source>
        <dbReference type="PROSITE" id="PS50157"/>
    </source>
</evidence>
<keyword evidence="1" id="KW-0863">Zinc-finger</keyword>
<dbReference type="Proteomes" id="UP000008909">
    <property type="component" value="Unassembled WGS sequence"/>
</dbReference>
<dbReference type="InterPro" id="IPR013087">
    <property type="entry name" value="Znf_C2H2_type"/>
</dbReference>
<dbReference type="AlphaFoldDB" id="G7YMJ1"/>
<keyword evidence="1" id="KW-0479">Metal-binding</keyword>
<reference evidence="3" key="1">
    <citation type="journal article" date="2011" name="Genome Biol.">
        <title>The draft genome of the carcinogenic human liver fluke Clonorchis sinensis.</title>
        <authorList>
            <person name="Wang X."/>
            <person name="Chen W."/>
            <person name="Huang Y."/>
            <person name="Sun J."/>
            <person name="Men J."/>
            <person name="Liu H."/>
            <person name="Luo F."/>
            <person name="Guo L."/>
            <person name="Lv X."/>
            <person name="Deng C."/>
            <person name="Zhou C."/>
            <person name="Fan Y."/>
            <person name="Li X."/>
            <person name="Huang L."/>
            <person name="Hu Y."/>
            <person name="Liang C."/>
            <person name="Hu X."/>
            <person name="Xu J."/>
            <person name="Yu X."/>
        </authorList>
    </citation>
    <scope>NUCLEOTIDE SEQUENCE [LARGE SCALE GENOMIC DNA]</scope>
    <source>
        <strain evidence="3">Henan</strain>
    </source>
</reference>
<keyword evidence="4" id="KW-1185">Reference proteome</keyword>
<gene>
    <name evidence="3" type="ORF">CLF_112472</name>
</gene>
<feature type="domain" description="C2H2-type" evidence="2">
    <location>
        <begin position="120"/>
        <end position="147"/>
    </location>
</feature>
<keyword evidence="1" id="KW-0862">Zinc</keyword>
<organism evidence="3 4">
    <name type="scientific">Clonorchis sinensis</name>
    <name type="common">Chinese liver fluke</name>
    <dbReference type="NCBI Taxonomy" id="79923"/>
    <lineage>
        <taxon>Eukaryota</taxon>
        <taxon>Metazoa</taxon>
        <taxon>Spiralia</taxon>
        <taxon>Lophotrochozoa</taxon>
        <taxon>Platyhelminthes</taxon>
        <taxon>Trematoda</taxon>
        <taxon>Digenea</taxon>
        <taxon>Opisthorchiida</taxon>
        <taxon>Opisthorchiata</taxon>
        <taxon>Opisthorchiidae</taxon>
        <taxon>Clonorchis</taxon>
    </lineage>
</organism>
<proteinExistence type="predicted"/>
<dbReference type="GO" id="GO:0008270">
    <property type="term" value="F:zinc ion binding"/>
    <property type="evidence" value="ECO:0007669"/>
    <property type="project" value="UniProtKB-KW"/>
</dbReference>
<dbReference type="PROSITE" id="PS50157">
    <property type="entry name" value="ZINC_FINGER_C2H2_2"/>
    <property type="match status" value="1"/>
</dbReference>
<reference key="2">
    <citation type="submission" date="2011-10" db="EMBL/GenBank/DDBJ databases">
        <title>The genome and transcriptome sequence of Clonorchis sinensis provide insights into the carcinogenic liver fluke.</title>
        <authorList>
            <person name="Wang X."/>
            <person name="Huang Y."/>
            <person name="Chen W."/>
            <person name="Liu H."/>
            <person name="Guo L."/>
            <person name="Chen Y."/>
            <person name="Luo F."/>
            <person name="Zhou W."/>
            <person name="Sun J."/>
            <person name="Mao Q."/>
            <person name="Liang P."/>
            <person name="Zhou C."/>
            <person name="Tian Y."/>
            <person name="Men J."/>
            <person name="Lv X."/>
            <person name="Huang L."/>
            <person name="Zhou J."/>
            <person name="Hu Y."/>
            <person name="Li R."/>
            <person name="Zhang F."/>
            <person name="Lei H."/>
            <person name="Li X."/>
            <person name="Hu X."/>
            <person name="Liang C."/>
            <person name="Xu J."/>
            <person name="Wu Z."/>
            <person name="Yu X."/>
        </authorList>
    </citation>
    <scope>NUCLEOTIDE SEQUENCE</scope>
    <source>
        <strain>Henan</strain>
    </source>
</reference>
<dbReference type="EMBL" id="DF143764">
    <property type="protein sequence ID" value="GAA54172.1"/>
    <property type="molecule type" value="Genomic_DNA"/>
</dbReference>
<accession>G7YMJ1</accession>
<sequence>MAVENLSDFTVRTREGALQSPYFSEECQMNQLQFIALRSDEGVGVRPDSVGKKSVFEREFGWSGLGWSLGQQFYSFIAGPKIWRLLQTPTVIGGPVYRLLSTVYTTNHLTPPHQERLMRTTCEECGKRCKSKAGLVVYRRGHAHESDGTNLVAQLAPCEIFGHPFTLKGKGDCNHRQKLLKLLDEVTHSILLNGDHKKLPDTEATCSLVLGQVHRKMLKS</sequence>
<protein>
    <recommendedName>
        <fullName evidence="2">C2H2-type domain-containing protein</fullName>
    </recommendedName>
</protein>
<evidence type="ECO:0000313" key="3">
    <source>
        <dbReference type="EMBL" id="GAA54172.1"/>
    </source>
</evidence>
<evidence type="ECO:0000313" key="4">
    <source>
        <dbReference type="Proteomes" id="UP000008909"/>
    </source>
</evidence>